<comment type="caution">
    <text evidence="1">The sequence shown here is derived from an EMBL/GenBank/DDBJ whole genome shotgun (WGS) entry which is preliminary data.</text>
</comment>
<evidence type="ECO:0000313" key="2">
    <source>
        <dbReference type="Proteomes" id="UP000077355"/>
    </source>
</evidence>
<proteinExistence type="predicted"/>
<dbReference type="AlphaFoldDB" id="A0A168JUW7"/>
<evidence type="ECO:0008006" key="3">
    <source>
        <dbReference type="Google" id="ProtNLM"/>
    </source>
</evidence>
<dbReference type="EMBL" id="LVJI01000048">
    <property type="protein sequence ID" value="OAB41142.1"/>
    <property type="molecule type" value="Genomic_DNA"/>
</dbReference>
<name>A0A168JUW7_9BACL</name>
<dbReference type="Gene3D" id="3.40.50.1820">
    <property type="entry name" value="alpha/beta hydrolase"/>
    <property type="match status" value="1"/>
</dbReference>
<dbReference type="Proteomes" id="UP000077355">
    <property type="component" value="Unassembled WGS sequence"/>
</dbReference>
<accession>A0A168JUW7</accession>
<gene>
    <name evidence="1" type="ORF">PBAT_21505</name>
</gene>
<dbReference type="SUPFAM" id="SSF53474">
    <property type="entry name" value="alpha/beta-Hydrolases"/>
    <property type="match status" value="1"/>
</dbReference>
<dbReference type="InterPro" id="IPR029058">
    <property type="entry name" value="AB_hydrolase_fold"/>
</dbReference>
<evidence type="ECO:0000313" key="1">
    <source>
        <dbReference type="EMBL" id="OAB41142.1"/>
    </source>
</evidence>
<protein>
    <recommendedName>
        <fullName evidence="3">Alpha/beta hydrolase</fullName>
    </recommendedName>
</protein>
<sequence length="134" mass="15431">MLGFLLNREYKLLDVIRFFKGVSISQDILLAELFANNITSIVERLEIPSYVVMGKYDYMTPVNAAKAYFDVLEAPVKEFVLFEKSAHYPQFEEEEKFAEWLNATWNQINKVGYHNPAYCMLTGICNNSGTVTKI</sequence>
<organism evidence="1 2">
    <name type="scientific">Paenibacillus antarcticus</name>
    <dbReference type="NCBI Taxonomy" id="253703"/>
    <lineage>
        <taxon>Bacteria</taxon>
        <taxon>Bacillati</taxon>
        <taxon>Bacillota</taxon>
        <taxon>Bacilli</taxon>
        <taxon>Bacillales</taxon>
        <taxon>Paenibacillaceae</taxon>
        <taxon>Paenibacillus</taxon>
    </lineage>
</organism>
<keyword evidence="2" id="KW-1185">Reference proteome</keyword>
<reference evidence="1 2" key="1">
    <citation type="submission" date="2016-03" db="EMBL/GenBank/DDBJ databases">
        <title>Draft genome sequence of Paenibacillus antarcticus CECT 5836.</title>
        <authorList>
            <person name="Shin S.-K."/>
            <person name="Yi H."/>
        </authorList>
    </citation>
    <scope>NUCLEOTIDE SEQUENCE [LARGE SCALE GENOMIC DNA]</scope>
    <source>
        <strain evidence="1 2">CECT 5836</strain>
    </source>
</reference>